<dbReference type="GO" id="GO:0000123">
    <property type="term" value="C:histone acetyltransferase complex"/>
    <property type="evidence" value="ECO:0007669"/>
    <property type="project" value="TreeGrafter"/>
</dbReference>
<dbReference type="InterPro" id="IPR013083">
    <property type="entry name" value="Znf_RING/FYVE/PHD"/>
</dbReference>
<evidence type="ECO:0000256" key="6">
    <source>
        <dbReference type="ARBA" id="ARBA00023015"/>
    </source>
</evidence>
<keyword evidence="8" id="KW-0804">Transcription</keyword>
<dbReference type="SMART" id="SM00297">
    <property type="entry name" value="BROMO"/>
    <property type="match status" value="1"/>
</dbReference>
<dbReference type="STRING" id="695850.A0A067CFP8"/>
<dbReference type="InterPro" id="IPR001487">
    <property type="entry name" value="Bromodomain"/>
</dbReference>
<protein>
    <recommendedName>
        <fullName evidence="3">histone acetyltransferase</fullName>
        <ecNumber evidence="3">2.3.1.48</ecNumber>
    </recommendedName>
</protein>
<evidence type="ECO:0000259" key="13">
    <source>
        <dbReference type="PROSITE" id="PS50014"/>
    </source>
</evidence>
<evidence type="ECO:0000256" key="1">
    <source>
        <dbReference type="ARBA" id="ARBA00002581"/>
    </source>
</evidence>
<evidence type="ECO:0000256" key="2">
    <source>
        <dbReference type="ARBA" id="ARBA00004123"/>
    </source>
</evidence>
<keyword evidence="16" id="KW-1185">Reference proteome</keyword>
<dbReference type="OrthoDB" id="899at2759"/>
<dbReference type="OMA" id="HAQNSSC"/>
<dbReference type="KEGG" id="spar:SPRG_07284"/>
<evidence type="ECO:0000256" key="12">
    <source>
        <dbReference type="SAM" id="MobiDB-lite"/>
    </source>
</evidence>
<dbReference type="GO" id="GO:0003713">
    <property type="term" value="F:transcription coactivator activity"/>
    <property type="evidence" value="ECO:0007669"/>
    <property type="project" value="TreeGrafter"/>
</dbReference>
<evidence type="ECO:0000256" key="4">
    <source>
        <dbReference type="ARBA" id="ARBA00022679"/>
    </source>
</evidence>
<feature type="region of interest" description="Disordered" evidence="12">
    <location>
        <begin position="364"/>
        <end position="386"/>
    </location>
</feature>
<dbReference type="InterPro" id="IPR031162">
    <property type="entry name" value="CBP_P300_HAT"/>
</dbReference>
<dbReference type="SUPFAM" id="SSF57903">
    <property type="entry name" value="FYVE/PHD zinc finger"/>
    <property type="match status" value="1"/>
</dbReference>
<dbReference type="GO" id="GO:0005634">
    <property type="term" value="C:nucleus"/>
    <property type="evidence" value="ECO:0007669"/>
    <property type="project" value="UniProtKB-SubCell"/>
</dbReference>
<dbReference type="Pfam" id="PF08214">
    <property type="entry name" value="HAT_KAT11"/>
    <property type="match status" value="1"/>
</dbReference>
<dbReference type="AlphaFoldDB" id="A0A067CFP8"/>
<comment type="function">
    <text evidence="1">Acetyltransferase enzyme. Acetylates histones, giving a specific tag for transcriptional activation.</text>
</comment>
<evidence type="ECO:0000256" key="8">
    <source>
        <dbReference type="ARBA" id="ARBA00023163"/>
    </source>
</evidence>
<evidence type="ECO:0000256" key="9">
    <source>
        <dbReference type="ARBA" id="ARBA00023242"/>
    </source>
</evidence>
<dbReference type="Gene3D" id="1.20.920.10">
    <property type="entry name" value="Bromodomain-like"/>
    <property type="match status" value="1"/>
</dbReference>
<sequence length="915" mass="103342">MEAARERRQCAPSSWVHTWRALQASTSIPSSLSAPSTTVAASIYDNVSCWRMPTNMAECLFLDKMRQTFLPTTIRRKPRRKQPRYTIQGHHMKEFKPRKRARNETTAKAVVAVATPTAVVVVNDAPDVVLTHAHVSGSNPSLPDGWTYKPLTTPLTRVRPLANLSRDQIALHVETLRCDSRLQRFRRLAPLLQRLMEHARNTKGLFNVPVDPIALNLPTYNAIVAHPMDLGTIKKTLDAGKFISLDAFASDVRRVFTNAMLFNGKDHWVHANAKILLQCFEDLYGAELLKAGAESEKAAAHACNVCAGHICALCDDGCLELTLPHYQCFGNCGTVFRKGMSYYVTRDGTRMWCMKCRNRGMKEEKTKRDEDDENGGNSSSYPRGAPRALWPTAAEMAPLLSKKKCEVDVEPWVRCGTCDRWMHQVCALFNAVEDAYASPPTSSSNAFVCPLCELELEATPAPSASVDCRSLPESPLSLYLEARLRTEIPDVDADSLFVRESTFANHKFVLPPSIVDAFQMNADALRAACPDAAHEARELPVRVSFATKSIFLFQKQQGVDVCLFAMYVQEYNDVCELVENRRSAYLAYIDSVRYLQPPTIRTRVYHRILLAYFDYARHHGMDRIHIWSCPPTRSQSYVFWCHPSFQKTPSVDHLRAWYKRVLQKAHDEKIIDGYTTLYERYLAPLQAKYAAKAKAPEPPPPLSSDKTTNMAITTRRVSTTTLLTDKDEYLWPVPLPFFDGDIVPSELDRVIRQLKSKKRKKIWAADAPLYDDDGLHRMRDTFSSFLSAMKIVKDDLLVVDLAPPTSPLAIPTSAQERTSAMPAFIGSRFSFHQLSLRASYQFDSLRRAKHSTMMLLHHMLNASVPQVNVFCAECALLLTHADYALCDWCHLCHGDQHAHRLERDEPPANEQHLGL</sequence>
<dbReference type="EC" id="2.3.1.48" evidence="3"/>
<dbReference type="RefSeq" id="XP_012201453.1">
    <property type="nucleotide sequence ID" value="XM_012346063.1"/>
</dbReference>
<dbReference type="PANTHER" id="PTHR13808">
    <property type="entry name" value="CBP/P300-RELATED"/>
    <property type="match status" value="1"/>
</dbReference>
<dbReference type="Gene3D" id="3.30.40.10">
    <property type="entry name" value="Zinc/RING finger domain, C3HC4 (zinc finger)"/>
    <property type="match status" value="1"/>
</dbReference>
<evidence type="ECO:0000313" key="16">
    <source>
        <dbReference type="Proteomes" id="UP000030745"/>
    </source>
</evidence>
<dbReference type="PROSITE" id="PS50014">
    <property type="entry name" value="BROMODOMAIN_2"/>
    <property type="match status" value="1"/>
</dbReference>
<dbReference type="GO" id="GO:0031490">
    <property type="term" value="F:chromatin DNA binding"/>
    <property type="evidence" value="ECO:0007669"/>
    <property type="project" value="TreeGrafter"/>
</dbReference>
<dbReference type="SUPFAM" id="SSF47370">
    <property type="entry name" value="Bromodomain"/>
    <property type="match status" value="1"/>
</dbReference>
<evidence type="ECO:0000256" key="11">
    <source>
        <dbReference type="PROSITE-ProRule" id="PRU00035"/>
    </source>
</evidence>
<evidence type="ECO:0000256" key="5">
    <source>
        <dbReference type="ARBA" id="ARBA00022853"/>
    </source>
</evidence>
<dbReference type="GO" id="GO:0004402">
    <property type="term" value="F:histone acetyltransferase activity"/>
    <property type="evidence" value="ECO:0007669"/>
    <property type="project" value="InterPro"/>
</dbReference>
<comment type="catalytic activity">
    <reaction evidence="10">
        <text>L-lysyl-[protein] + acetyl-CoA = N(6)-acetyl-L-lysyl-[protein] + CoA + H(+)</text>
        <dbReference type="Rhea" id="RHEA:45948"/>
        <dbReference type="Rhea" id="RHEA-COMP:9752"/>
        <dbReference type="Rhea" id="RHEA-COMP:10731"/>
        <dbReference type="ChEBI" id="CHEBI:15378"/>
        <dbReference type="ChEBI" id="CHEBI:29969"/>
        <dbReference type="ChEBI" id="CHEBI:57287"/>
        <dbReference type="ChEBI" id="CHEBI:57288"/>
        <dbReference type="ChEBI" id="CHEBI:61930"/>
        <dbReference type="EC" id="2.3.1.48"/>
    </reaction>
</comment>
<evidence type="ECO:0000313" key="15">
    <source>
        <dbReference type="EMBL" id="KDO28005.1"/>
    </source>
</evidence>
<keyword evidence="4" id="KW-0808">Transferase</keyword>
<evidence type="ECO:0000256" key="10">
    <source>
        <dbReference type="ARBA" id="ARBA00048017"/>
    </source>
</evidence>
<dbReference type="VEuPathDB" id="FungiDB:SPRG_07284"/>
<dbReference type="Pfam" id="PF00439">
    <property type="entry name" value="Bromodomain"/>
    <property type="match status" value="1"/>
</dbReference>
<dbReference type="GeneID" id="24129567"/>
<evidence type="ECO:0000256" key="3">
    <source>
        <dbReference type="ARBA" id="ARBA00013184"/>
    </source>
</evidence>
<proteinExistence type="predicted"/>
<keyword evidence="6" id="KW-0805">Transcription regulation</keyword>
<feature type="domain" description="CBP/p300-type HAT" evidence="14">
    <location>
        <begin position="465"/>
        <end position="864"/>
    </location>
</feature>
<dbReference type="PRINTS" id="PR00503">
    <property type="entry name" value="BROMODOMAIN"/>
</dbReference>
<keyword evidence="7 11" id="KW-0103">Bromodomain</keyword>
<reference evidence="15 16" key="1">
    <citation type="journal article" date="2013" name="PLoS Genet.">
        <title>Distinctive expansion of potential virulence genes in the genome of the oomycete fish pathogen Saprolegnia parasitica.</title>
        <authorList>
            <person name="Jiang R.H."/>
            <person name="de Bruijn I."/>
            <person name="Haas B.J."/>
            <person name="Belmonte R."/>
            <person name="Lobach L."/>
            <person name="Christie J."/>
            <person name="van den Ackerveken G."/>
            <person name="Bottin A."/>
            <person name="Bulone V."/>
            <person name="Diaz-Moreno S.M."/>
            <person name="Dumas B."/>
            <person name="Fan L."/>
            <person name="Gaulin E."/>
            <person name="Govers F."/>
            <person name="Grenville-Briggs L.J."/>
            <person name="Horner N.R."/>
            <person name="Levin J.Z."/>
            <person name="Mammella M."/>
            <person name="Meijer H.J."/>
            <person name="Morris P."/>
            <person name="Nusbaum C."/>
            <person name="Oome S."/>
            <person name="Phillips A.J."/>
            <person name="van Rooyen D."/>
            <person name="Rzeszutek E."/>
            <person name="Saraiva M."/>
            <person name="Secombes C.J."/>
            <person name="Seidl M.F."/>
            <person name="Snel B."/>
            <person name="Stassen J.H."/>
            <person name="Sykes S."/>
            <person name="Tripathy S."/>
            <person name="van den Berg H."/>
            <person name="Vega-Arreguin J.C."/>
            <person name="Wawra S."/>
            <person name="Young S.K."/>
            <person name="Zeng Q."/>
            <person name="Dieguez-Uribeondo J."/>
            <person name="Russ C."/>
            <person name="Tyler B.M."/>
            <person name="van West P."/>
        </authorList>
    </citation>
    <scope>NUCLEOTIDE SEQUENCE [LARGE SCALE GENOMIC DNA]</scope>
    <source>
        <strain evidence="15 16">CBS 223.65</strain>
    </source>
</reference>
<dbReference type="InterPro" id="IPR036427">
    <property type="entry name" value="Bromodomain-like_sf"/>
</dbReference>
<name>A0A067CFP8_SAPPC</name>
<dbReference type="Proteomes" id="UP000030745">
    <property type="component" value="Unassembled WGS sequence"/>
</dbReference>
<comment type="subcellular location">
    <subcellularLocation>
        <location evidence="2">Nucleus</location>
    </subcellularLocation>
</comment>
<dbReference type="EMBL" id="KK583214">
    <property type="protein sequence ID" value="KDO28005.1"/>
    <property type="molecule type" value="Genomic_DNA"/>
</dbReference>
<evidence type="ECO:0000259" key="14">
    <source>
        <dbReference type="PROSITE" id="PS51727"/>
    </source>
</evidence>
<dbReference type="GO" id="GO:0045944">
    <property type="term" value="P:positive regulation of transcription by RNA polymerase II"/>
    <property type="evidence" value="ECO:0007669"/>
    <property type="project" value="TreeGrafter"/>
</dbReference>
<gene>
    <name evidence="15" type="ORF">SPRG_07284</name>
</gene>
<organism evidence="15 16">
    <name type="scientific">Saprolegnia parasitica (strain CBS 223.65)</name>
    <dbReference type="NCBI Taxonomy" id="695850"/>
    <lineage>
        <taxon>Eukaryota</taxon>
        <taxon>Sar</taxon>
        <taxon>Stramenopiles</taxon>
        <taxon>Oomycota</taxon>
        <taxon>Saprolegniomycetes</taxon>
        <taxon>Saprolegniales</taxon>
        <taxon>Saprolegniaceae</taxon>
        <taxon>Saprolegnia</taxon>
    </lineage>
</organism>
<accession>A0A067CFP8</accession>
<dbReference type="PROSITE" id="PS51727">
    <property type="entry name" value="CBP_P300_HAT"/>
    <property type="match status" value="1"/>
</dbReference>
<feature type="domain" description="Bromo" evidence="13">
    <location>
        <begin position="198"/>
        <end position="270"/>
    </location>
</feature>
<keyword evidence="9" id="KW-0539">Nucleus</keyword>
<dbReference type="SMART" id="SM01250">
    <property type="entry name" value="KAT11"/>
    <property type="match status" value="1"/>
</dbReference>
<dbReference type="GO" id="GO:0005667">
    <property type="term" value="C:transcription regulator complex"/>
    <property type="evidence" value="ECO:0007669"/>
    <property type="project" value="TreeGrafter"/>
</dbReference>
<keyword evidence="5" id="KW-0156">Chromatin regulator</keyword>
<evidence type="ECO:0000256" key="7">
    <source>
        <dbReference type="ARBA" id="ARBA00023117"/>
    </source>
</evidence>
<dbReference type="InterPro" id="IPR013178">
    <property type="entry name" value="Histone_AcTrfase_Rtt109/CBP"/>
</dbReference>
<dbReference type="InterPro" id="IPR011011">
    <property type="entry name" value="Znf_FYVE_PHD"/>
</dbReference>
<dbReference type="PANTHER" id="PTHR13808:SF1">
    <property type="entry name" value="HISTONE ACETYLTRANSFERASE"/>
    <property type="match status" value="1"/>
</dbReference>